<proteinExistence type="predicted"/>
<evidence type="ECO:0000313" key="1">
    <source>
        <dbReference type="EMBL" id="ABV33821.1"/>
    </source>
</evidence>
<accession>A8F6N7</accession>
<dbReference type="EMBL" id="CP000812">
    <property type="protein sequence ID" value="ABV33821.1"/>
    <property type="molecule type" value="Genomic_DNA"/>
</dbReference>
<protein>
    <recommendedName>
        <fullName evidence="3">Phospholipase</fullName>
    </recommendedName>
</protein>
<dbReference type="HOGENOM" id="CLU_862966_0_0_0"/>
<dbReference type="SUPFAM" id="SSF48537">
    <property type="entry name" value="Phospholipase C/P1 nuclease"/>
    <property type="match status" value="1"/>
</dbReference>
<keyword evidence="2" id="KW-1185">Reference proteome</keyword>
<organism evidence="1 2">
    <name type="scientific">Pseudothermotoga lettingae (strain ATCC BAA-301 / DSM 14385 / NBRC 107922 / TMO)</name>
    <name type="common">Thermotoga lettingae</name>
    <dbReference type="NCBI Taxonomy" id="416591"/>
    <lineage>
        <taxon>Bacteria</taxon>
        <taxon>Thermotogati</taxon>
        <taxon>Thermotogota</taxon>
        <taxon>Thermotogae</taxon>
        <taxon>Thermotogales</taxon>
        <taxon>Thermotogaceae</taxon>
        <taxon>Pseudothermotoga</taxon>
    </lineage>
</organism>
<evidence type="ECO:0000313" key="2">
    <source>
        <dbReference type="Proteomes" id="UP000002016"/>
    </source>
</evidence>
<reference evidence="1 2" key="2">
    <citation type="journal article" date="2009" name="Proc. Natl. Acad. Sci. U.S.A.">
        <title>On the chimeric nature, thermophilic origin, and phylogenetic placement of the Thermotogales.</title>
        <authorList>
            <person name="Zhaxybayeva O."/>
            <person name="Swithers K.S."/>
            <person name="Lapierre P."/>
            <person name="Fournier G.P."/>
            <person name="Bickhart D.M."/>
            <person name="DeBoy R.T."/>
            <person name="Nelson K.E."/>
            <person name="Nesbo C.L."/>
            <person name="Doolittle W.F."/>
            <person name="Gogarten J.P."/>
            <person name="Noll K.M."/>
        </authorList>
    </citation>
    <scope>NUCLEOTIDE SEQUENCE [LARGE SCALE GENOMIC DNA]</scope>
    <source>
        <strain evidence="2">ATCC BAA-301 / DSM 14385 / NBRC 107922 / TMO</strain>
    </source>
</reference>
<gene>
    <name evidence="1" type="ordered locus">Tlet_1263</name>
</gene>
<dbReference type="InterPro" id="IPR001531">
    <property type="entry name" value="Zn_PLipaseC"/>
</dbReference>
<dbReference type="AlphaFoldDB" id="A8F6N7"/>
<reference evidence="1 2" key="1">
    <citation type="submission" date="2007-08" db="EMBL/GenBank/DDBJ databases">
        <title>Complete sequence of Thermotoga lettingae TMO.</title>
        <authorList>
            <consortium name="US DOE Joint Genome Institute"/>
            <person name="Copeland A."/>
            <person name="Lucas S."/>
            <person name="Lapidus A."/>
            <person name="Barry K."/>
            <person name="Glavina del Rio T."/>
            <person name="Dalin E."/>
            <person name="Tice H."/>
            <person name="Pitluck S."/>
            <person name="Foster B."/>
            <person name="Bruce D."/>
            <person name="Schmutz J."/>
            <person name="Larimer F."/>
            <person name="Land M."/>
            <person name="Hauser L."/>
            <person name="Kyrpides N."/>
            <person name="Mikhailova N."/>
            <person name="Nelson K."/>
            <person name="Gogarten J.P."/>
            <person name="Noll K."/>
            <person name="Richardson P."/>
        </authorList>
    </citation>
    <scope>NUCLEOTIDE SEQUENCE [LARGE SCALE GENOMIC DNA]</scope>
    <source>
        <strain evidence="2">ATCC BAA-301 / DSM 14385 / NBRC 107922 / TMO</strain>
    </source>
</reference>
<dbReference type="eggNOG" id="ENOG5032KU4">
    <property type="taxonomic scope" value="Bacteria"/>
</dbReference>
<dbReference type="InterPro" id="IPR008947">
    <property type="entry name" value="PLipase_C/P1_nuclease_dom_sf"/>
</dbReference>
<dbReference type="GO" id="GO:0008270">
    <property type="term" value="F:zinc ion binding"/>
    <property type="evidence" value="ECO:0007669"/>
    <property type="project" value="InterPro"/>
</dbReference>
<dbReference type="RefSeq" id="WP_012003297.1">
    <property type="nucleotide sequence ID" value="NC_009828.1"/>
</dbReference>
<dbReference type="Proteomes" id="UP000002016">
    <property type="component" value="Chromosome"/>
</dbReference>
<dbReference type="GO" id="GO:0004629">
    <property type="term" value="F:phospholipase C activity"/>
    <property type="evidence" value="ECO:0007669"/>
    <property type="project" value="InterPro"/>
</dbReference>
<name>A8F6N7_PSELT</name>
<dbReference type="KEGG" id="tle:Tlet_1263"/>
<dbReference type="CDD" id="cd11009">
    <property type="entry name" value="Zn_dep_PLPC"/>
    <property type="match status" value="1"/>
</dbReference>
<sequence precursor="true">MKKLWLIFLLITSIVFSWSAHEVLTYLIVKDFLPNSDEKIAITSYSYQEDRVYNTDYLKLDDYCGQFINTFVPEDAIFYPPDPKPVNKEVFIWQVLTVYSVEPDLGMDEGLNLSPLQSIIGNSQGVRHMKYKLLILDFFEGSQSFYYFVDMSRKAFKNGDRYWGYRFLARALHYLEDLSMPFHNSPATFLDTLKALSDKQMAQFLTNLHYSYDDYLAYLLYNADEKTVEAIISAPVEKSRSLRQLIQKVRLLGLNNINTVSNEMKRNFEEELKVRILNFDDFKFRKDELYTLKQTTVEIISRFSSIARGFLIDFLKEVGEI</sequence>
<evidence type="ECO:0008006" key="3">
    <source>
        <dbReference type="Google" id="ProtNLM"/>
    </source>
</evidence>
<dbReference type="OrthoDB" id="36722at2"/>
<dbReference type="Gene3D" id="1.10.575.10">
    <property type="entry name" value="P1 Nuclease"/>
    <property type="match status" value="1"/>
</dbReference>